<gene>
    <name evidence="2" type="ORF">C0J50_3016</name>
</gene>
<keyword evidence="3" id="KW-1185">Reference proteome</keyword>
<evidence type="ECO:0000256" key="1">
    <source>
        <dbReference type="SAM" id="MobiDB-lite"/>
    </source>
</evidence>
<comment type="caution">
    <text evidence="2">The sequence shown here is derived from an EMBL/GenBank/DDBJ whole genome shotgun (WGS) entry which is preliminary data.</text>
</comment>
<protein>
    <submittedName>
        <fullName evidence="2">Uncharacterized protein</fullName>
    </submittedName>
</protein>
<dbReference type="EMBL" id="MU545793">
    <property type="protein sequence ID" value="KAI5628526.1"/>
    <property type="molecule type" value="Genomic_DNA"/>
</dbReference>
<sequence length="61" mass="6996">MKKQMVEEEQDNEPSSLGDKKTRSCSSFDTKPRRQDVKSDPTPLGAISSKHMLFNLSRLER</sequence>
<accession>A0AAD5FTX9</accession>
<proteinExistence type="predicted"/>
<reference evidence="2" key="1">
    <citation type="submission" date="2018-07" db="EMBL/GenBank/DDBJ databases">
        <title>Comparative genomics of catfishes provides insights into carnivory and benthic adaptation.</title>
        <authorList>
            <person name="Zhang Y."/>
            <person name="Wang D."/>
            <person name="Peng Z."/>
            <person name="Zheng S."/>
            <person name="Shao F."/>
            <person name="Tao W."/>
        </authorList>
    </citation>
    <scope>NUCLEOTIDE SEQUENCE</scope>
    <source>
        <strain evidence="2">Chongqing</strain>
    </source>
</reference>
<dbReference type="Proteomes" id="UP001205998">
    <property type="component" value="Unassembled WGS sequence"/>
</dbReference>
<dbReference type="AlphaFoldDB" id="A0AAD5FTX9"/>
<evidence type="ECO:0000313" key="2">
    <source>
        <dbReference type="EMBL" id="KAI5628526.1"/>
    </source>
</evidence>
<feature type="compositionally biased region" description="Basic and acidic residues" evidence="1">
    <location>
        <begin position="30"/>
        <end position="39"/>
    </location>
</feature>
<name>A0AAD5FTX9_SILAS</name>
<feature type="region of interest" description="Disordered" evidence="1">
    <location>
        <begin position="1"/>
        <end position="61"/>
    </location>
</feature>
<organism evidence="2 3">
    <name type="scientific">Silurus asotus</name>
    <name type="common">Amur catfish</name>
    <name type="synonym">Parasilurus asotus</name>
    <dbReference type="NCBI Taxonomy" id="30991"/>
    <lineage>
        <taxon>Eukaryota</taxon>
        <taxon>Metazoa</taxon>
        <taxon>Chordata</taxon>
        <taxon>Craniata</taxon>
        <taxon>Vertebrata</taxon>
        <taxon>Euteleostomi</taxon>
        <taxon>Actinopterygii</taxon>
        <taxon>Neopterygii</taxon>
        <taxon>Teleostei</taxon>
        <taxon>Ostariophysi</taxon>
        <taxon>Siluriformes</taxon>
        <taxon>Siluridae</taxon>
        <taxon>Silurus</taxon>
    </lineage>
</organism>
<evidence type="ECO:0000313" key="3">
    <source>
        <dbReference type="Proteomes" id="UP001205998"/>
    </source>
</evidence>